<dbReference type="AlphaFoldDB" id="A0A4R2KNB8"/>
<evidence type="ECO:0000256" key="1">
    <source>
        <dbReference type="SAM" id="SignalP"/>
    </source>
</evidence>
<comment type="caution">
    <text evidence="2">The sequence shown here is derived from an EMBL/GenBank/DDBJ whole genome shotgun (WGS) entry which is preliminary data.</text>
</comment>
<dbReference type="RefSeq" id="WP_132543832.1">
    <property type="nucleotide sequence ID" value="NZ_SLWW01000006.1"/>
</dbReference>
<evidence type="ECO:0000313" key="2">
    <source>
        <dbReference type="EMBL" id="TCO71568.1"/>
    </source>
</evidence>
<name>A0A4R2KNB8_9RHOB</name>
<feature type="chain" id="PRO_5020707357" evidence="1">
    <location>
        <begin position="23"/>
        <end position="182"/>
    </location>
</feature>
<feature type="signal peptide" evidence="1">
    <location>
        <begin position="1"/>
        <end position="22"/>
    </location>
</feature>
<proteinExistence type="predicted"/>
<dbReference type="Proteomes" id="UP000295142">
    <property type="component" value="Unassembled WGS sequence"/>
</dbReference>
<reference evidence="2 3" key="1">
    <citation type="submission" date="2019-03" db="EMBL/GenBank/DDBJ databases">
        <title>Genomic Encyclopedia of Type Strains, Phase IV (KMG-IV): sequencing the most valuable type-strain genomes for metagenomic binning, comparative biology and taxonomic classification.</title>
        <authorList>
            <person name="Goeker M."/>
        </authorList>
    </citation>
    <scope>NUCLEOTIDE SEQUENCE [LARGE SCALE GENOMIC DNA]</scope>
    <source>
        <strain evidence="2 3">DSM 4868</strain>
    </source>
</reference>
<sequence>MNRTAIAATTVLFVMSTLPVHASEESDKAALAALAILGIAAFAHHEDHSREGHALQTGQDKADFERGYRYGLHNKPYDSAWSSAAYGSGYDPGHTERANRLAYKRHDAAQGAPNLAMRICVSEASAQWGRNPRDIHVAGSAMGTFSQAGGQEYRVEVATGHRHGVCNVNAEGTVFSTEDGRL</sequence>
<dbReference type="OrthoDB" id="594865at2"/>
<dbReference type="EMBL" id="SLWW01000006">
    <property type="protein sequence ID" value="TCO71568.1"/>
    <property type="molecule type" value="Genomic_DNA"/>
</dbReference>
<keyword evidence="1" id="KW-0732">Signal</keyword>
<gene>
    <name evidence="2" type="ORF">EV655_10660</name>
</gene>
<accession>A0A4R2KNB8</accession>
<keyword evidence="3" id="KW-1185">Reference proteome</keyword>
<evidence type="ECO:0000313" key="3">
    <source>
        <dbReference type="Proteomes" id="UP000295142"/>
    </source>
</evidence>
<organism evidence="2 3">
    <name type="scientific">Rhodovulum euryhalinum</name>
    <dbReference type="NCBI Taxonomy" id="35805"/>
    <lineage>
        <taxon>Bacteria</taxon>
        <taxon>Pseudomonadati</taxon>
        <taxon>Pseudomonadota</taxon>
        <taxon>Alphaproteobacteria</taxon>
        <taxon>Rhodobacterales</taxon>
        <taxon>Paracoccaceae</taxon>
        <taxon>Rhodovulum</taxon>
    </lineage>
</organism>
<protein>
    <submittedName>
        <fullName evidence="2">Uncharacterized protein</fullName>
    </submittedName>
</protein>